<dbReference type="Gene3D" id="1.25.40.10">
    <property type="entry name" value="Tetratricopeptide repeat domain"/>
    <property type="match status" value="1"/>
</dbReference>
<protein>
    <recommendedName>
        <fullName evidence="2">CHAT domain-containing protein</fullName>
    </recommendedName>
</protein>
<dbReference type="EMBL" id="AP014633">
    <property type="protein sequence ID" value="BAP54428.1"/>
    <property type="molecule type" value="Genomic_DNA"/>
</dbReference>
<dbReference type="InterPro" id="IPR011990">
    <property type="entry name" value="TPR-like_helical_dom_sf"/>
</dbReference>
<dbReference type="Pfam" id="PF13424">
    <property type="entry name" value="TPR_12"/>
    <property type="match status" value="1"/>
</dbReference>
<dbReference type="STRING" id="40754.THII_0131"/>
<feature type="domain" description="CHAT" evidence="2">
    <location>
        <begin position="482"/>
        <end position="752"/>
    </location>
</feature>
<dbReference type="PROSITE" id="PS50005">
    <property type="entry name" value="TPR"/>
    <property type="match status" value="1"/>
</dbReference>
<evidence type="ECO:0000256" key="1">
    <source>
        <dbReference type="PROSITE-ProRule" id="PRU00339"/>
    </source>
</evidence>
<reference evidence="3 4" key="1">
    <citation type="journal article" date="2014" name="ISME J.">
        <title>Ecophysiology of Thioploca ingrica as revealed by the complete genome sequence supplemented with proteomic evidence.</title>
        <authorList>
            <person name="Kojima H."/>
            <person name="Ogura Y."/>
            <person name="Yamamoto N."/>
            <person name="Togashi T."/>
            <person name="Mori H."/>
            <person name="Watanabe T."/>
            <person name="Nemoto F."/>
            <person name="Kurokawa K."/>
            <person name="Hayashi T."/>
            <person name="Fukui M."/>
        </authorList>
    </citation>
    <scope>NUCLEOTIDE SEQUENCE [LARGE SCALE GENOMIC DNA]</scope>
</reference>
<evidence type="ECO:0000313" key="4">
    <source>
        <dbReference type="Proteomes" id="UP000031623"/>
    </source>
</evidence>
<dbReference type="Proteomes" id="UP000031623">
    <property type="component" value="Chromosome"/>
</dbReference>
<dbReference type="HOGENOM" id="CLU_002404_0_0_6"/>
<dbReference type="InterPro" id="IPR019734">
    <property type="entry name" value="TPR_rpt"/>
</dbReference>
<dbReference type="KEGG" id="tig:THII_0131"/>
<evidence type="ECO:0000313" key="3">
    <source>
        <dbReference type="EMBL" id="BAP54428.1"/>
    </source>
</evidence>
<dbReference type="InterPro" id="IPR024983">
    <property type="entry name" value="CHAT_dom"/>
</dbReference>
<keyword evidence="1" id="KW-0802">TPR repeat</keyword>
<keyword evidence="4" id="KW-1185">Reference proteome</keyword>
<dbReference type="SMART" id="SM00028">
    <property type="entry name" value="TPR"/>
    <property type="match status" value="6"/>
</dbReference>
<gene>
    <name evidence="3" type="ORF">THII_0131</name>
</gene>
<dbReference type="Pfam" id="PF12770">
    <property type="entry name" value="CHAT"/>
    <property type="match status" value="1"/>
</dbReference>
<sequence>MCFSSQVLANNSAQPWQPVQELYQQGNFTQSIEISNKILKEEKLDHEQHLQLLTYQAAAYQGLGDYQTALAKLQQALSLAQQQGTLSQQILVQSYLGDILLAMQQPDAARVQLEKLLEPARTLNEPLVLANLLNNLGNVLSIDEDYNGALRVYQEAAEIAQRLNYIPLQIQVLSNQTQAHLSLADPSASIVPFKQALSLVEQLPDNYDKGFQLLGLAQLASRLLQNHTDFVKQNPQYEIKLKNYQLLTQVLQLANQYQDKRLSSYAKGLLGQLYERDQRYDEALQLTNAAIFFAQEIPDLLYLWEWQRARLFQAQQHLDAALVAYQQALTHLQPIRMGLSIGQRNAKEVFYERIRPVYYGLADVLLQQSALAATTQQKNALLTQARDAIELLKAAELQDYFRDECVSSVQQTQSAQLDQIAKQQHTAVFYPILLTNRTELLLSLPDGIRQIVVPVDYQQLAQTILAFRNNVQRSVDGSFVKQAKQLYNWLIAPLQPELLAYHIDTLVIVPDGPLRTIPFAALYDQTEKKFLFQEVALAMTPGLKLTEPHHLPKKNILVLLNGLSEEVQGFPPLPSVLKEVHNINELFSNATVLIDKNFSINNLNQALQTTPYQIIHISSHGQFDRDPKRSFLLTYDDKLTMDRLENLLKLSELRKEKVELLTLSACQTAVGDERAALGLAGVAIKAGARSALASLWFVDDEATSQLVFEFYKQLQQQNLSKAQALQQAQAKLAEQKKFRHPAYWAPFLLIGNWL</sequence>
<proteinExistence type="predicted"/>
<evidence type="ECO:0000259" key="2">
    <source>
        <dbReference type="Pfam" id="PF12770"/>
    </source>
</evidence>
<name>A0A090AAD5_9GAMM</name>
<organism evidence="3 4">
    <name type="scientific">Thioploca ingrica</name>
    <dbReference type="NCBI Taxonomy" id="40754"/>
    <lineage>
        <taxon>Bacteria</taxon>
        <taxon>Pseudomonadati</taxon>
        <taxon>Pseudomonadota</taxon>
        <taxon>Gammaproteobacteria</taxon>
        <taxon>Thiotrichales</taxon>
        <taxon>Thiotrichaceae</taxon>
        <taxon>Thioploca</taxon>
    </lineage>
</organism>
<dbReference type="PANTHER" id="PTHR10098">
    <property type="entry name" value="RAPSYN-RELATED"/>
    <property type="match status" value="1"/>
</dbReference>
<dbReference type="SUPFAM" id="SSF48452">
    <property type="entry name" value="TPR-like"/>
    <property type="match status" value="2"/>
</dbReference>
<dbReference type="AlphaFoldDB" id="A0A090AAD5"/>
<accession>A0A090AAD5</accession>
<feature type="repeat" description="TPR" evidence="1">
    <location>
        <begin position="130"/>
        <end position="163"/>
    </location>
</feature>
<dbReference type="PANTHER" id="PTHR10098:SF112">
    <property type="entry name" value="SLR0380 PROTEIN"/>
    <property type="match status" value="1"/>
</dbReference>